<keyword evidence="1" id="KW-0812">Transmembrane</keyword>
<protein>
    <submittedName>
        <fullName evidence="2">Uncharacterized protein</fullName>
    </submittedName>
</protein>
<keyword evidence="1" id="KW-1133">Transmembrane helix</keyword>
<sequence length="115" mass="12145">MLKKLFEYFMITASICGLIAVIIATGIIAFNDKYFIIIIAPSCGFIAVVLSMGVITAVNKCVLSFGNGKLATTVNAASNHKISQDVQPHPDVEDAAAITVKKMPDEGWVSAAEAA</sequence>
<comment type="caution">
    <text evidence="2">The sequence shown here is derived from an EMBL/GenBank/DDBJ whole genome shotgun (WGS) entry which is preliminary data.</text>
</comment>
<dbReference type="Proteomes" id="UP000722750">
    <property type="component" value="Unassembled WGS sequence"/>
</dbReference>
<proteinExistence type="predicted"/>
<evidence type="ECO:0000313" key="3">
    <source>
        <dbReference type="Proteomes" id="UP000722750"/>
    </source>
</evidence>
<accession>A0A941ZYM2</accession>
<organism evidence="2 3">
    <name type="scientific">Candidatus Scalindua arabica</name>
    <dbReference type="NCBI Taxonomy" id="1127984"/>
    <lineage>
        <taxon>Bacteria</taxon>
        <taxon>Pseudomonadati</taxon>
        <taxon>Planctomycetota</taxon>
        <taxon>Candidatus Brocadiia</taxon>
        <taxon>Candidatus Brocadiales</taxon>
        <taxon>Candidatus Scalinduaceae</taxon>
        <taxon>Candidatus Scalindua</taxon>
    </lineage>
</organism>
<feature type="transmembrane region" description="Helical" evidence="1">
    <location>
        <begin position="34"/>
        <end position="58"/>
    </location>
</feature>
<reference evidence="2" key="1">
    <citation type="journal article" date="2021" name="ISME J.">
        <title>Fine-scale metabolic discontinuity in a stratified prokaryote microbiome of a Red Sea deep halocline.</title>
        <authorList>
            <person name="Michoud G."/>
            <person name="Ngugi D.K."/>
            <person name="Barozzi A."/>
            <person name="Merlino G."/>
            <person name="Calleja M.L."/>
            <person name="Delgado-Huertas A."/>
            <person name="Moran X.A.G."/>
            <person name="Daffonchio D."/>
        </authorList>
    </citation>
    <scope>NUCLEOTIDE SEQUENCE</scope>
    <source>
        <strain evidence="2">SuakinDeep_MAG55_1</strain>
    </source>
</reference>
<gene>
    <name evidence="2" type="ORF">MAG551_00607</name>
</gene>
<feature type="transmembrane region" description="Helical" evidence="1">
    <location>
        <begin position="7"/>
        <end position="28"/>
    </location>
</feature>
<evidence type="ECO:0000313" key="2">
    <source>
        <dbReference type="EMBL" id="MBS1257563.1"/>
    </source>
</evidence>
<name>A0A941ZYM2_9BACT</name>
<keyword evidence="1" id="KW-0472">Membrane</keyword>
<dbReference type="AlphaFoldDB" id="A0A941ZYM2"/>
<dbReference type="EMBL" id="JAANXD010000027">
    <property type="protein sequence ID" value="MBS1257563.1"/>
    <property type="molecule type" value="Genomic_DNA"/>
</dbReference>
<evidence type="ECO:0000256" key="1">
    <source>
        <dbReference type="SAM" id="Phobius"/>
    </source>
</evidence>